<dbReference type="InterPro" id="IPR017853">
    <property type="entry name" value="GH"/>
</dbReference>
<dbReference type="SUPFAM" id="SSF51445">
    <property type="entry name" value="(Trans)glycosidases"/>
    <property type="match status" value="1"/>
</dbReference>
<dbReference type="PANTHER" id="PTHR37398:SF3">
    <property type="entry name" value="GLYCOSIDE HYDROLASE FAMILY 5 DOMAIN-CONTAINING PROTEIN"/>
    <property type="match status" value="1"/>
</dbReference>
<organism evidence="1 2">
    <name type="scientific">Emiliania huxleyi (strain CCMP1516)</name>
    <dbReference type="NCBI Taxonomy" id="280463"/>
    <lineage>
        <taxon>Eukaryota</taxon>
        <taxon>Haptista</taxon>
        <taxon>Haptophyta</taxon>
        <taxon>Prymnesiophyceae</taxon>
        <taxon>Isochrysidales</taxon>
        <taxon>Noelaerhabdaceae</taxon>
        <taxon>Emiliania</taxon>
    </lineage>
</organism>
<sequence>MLALGADGQLEMQGRPIHLNGVNSAWVTTETYGSDFNTSAATGFAANSFCEFRQQVETLRLHGGNSIRLWMFEDAGMEEWRAPFLLNASGHITGLADGVVDAFKRYLDIARNHSVLVIPVMWSAALVRTALCCSVLGDETALQAFIENALRPLVSATRSDPVIAMWEIVNEIEGVLNMSTSSPAGGGCSDLSAVARCAGPNNQPGWNLEQGGTCLFPVASLQRFINRQIAAIKLESPQHLVTSSSWSQCAVTSEFGGARVWADKCLQDAGGQQTGTIDVWQVHDYPKEDNGAAFGTGSPVTTTASQYNLGSRPILVGEISNRWTYYTPNSSATYPPVPTFNQSMSNVTKHVLNNGFAGSLSWAFTCLVGYGHDTACLGRADLSDGLSGWPRGSFAPLKLQAPTNYDLSGSVTCPAECGTEPVDLAPSPDYTCPERAAWGECTQDWMRGYCSFSCYQCDPNCGTDTPCLLT</sequence>
<dbReference type="GeneID" id="17253953"/>
<dbReference type="Gene3D" id="3.20.20.80">
    <property type="entry name" value="Glycosidases"/>
    <property type="match status" value="1"/>
</dbReference>
<dbReference type="RefSeq" id="XP_005760232.1">
    <property type="nucleotide sequence ID" value="XM_005760175.1"/>
</dbReference>
<evidence type="ECO:0000313" key="2">
    <source>
        <dbReference type="Proteomes" id="UP000013827"/>
    </source>
</evidence>
<dbReference type="PANTHER" id="PTHR37398">
    <property type="entry name" value="ENDO-BETA-1,4-MANNANASE"/>
    <property type="match status" value="1"/>
</dbReference>
<dbReference type="PaxDb" id="2903-EOD07803"/>
<reference evidence="2" key="1">
    <citation type="journal article" date="2013" name="Nature">
        <title>Pan genome of the phytoplankton Emiliania underpins its global distribution.</title>
        <authorList>
            <person name="Read B.A."/>
            <person name="Kegel J."/>
            <person name="Klute M.J."/>
            <person name="Kuo A."/>
            <person name="Lefebvre S.C."/>
            <person name="Maumus F."/>
            <person name="Mayer C."/>
            <person name="Miller J."/>
            <person name="Monier A."/>
            <person name="Salamov A."/>
            <person name="Young J."/>
            <person name="Aguilar M."/>
            <person name="Claverie J.M."/>
            <person name="Frickenhaus S."/>
            <person name="Gonzalez K."/>
            <person name="Herman E.K."/>
            <person name="Lin Y.C."/>
            <person name="Napier J."/>
            <person name="Ogata H."/>
            <person name="Sarno A.F."/>
            <person name="Shmutz J."/>
            <person name="Schroeder D."/>
            <person name="de Vargas C."/>
            <person name="Verret F."/>
            <person name="von Dassow P."/>
            <person name="Valentin K."/>
            <person name="Van de Peer Y."/>
            <person name="Wheeler G."/>
            <person name="Dacks J.B."/>
            <person name="Delwiche C.F."/>
            <person name="Dyhrman S.T."/>
            <person name="Glockner G."/>
            <person name="John U."/>
            <person name="Richards T."/>
            <person name="Worden A.Z."/>
            <person name="Zhang X."/>
            <person name="Grigoriev I.V."/>
            <person name="Allen A.E."/>
            <person name="Bidle K."/>
            <person name="Borodovsky M."/>
            <person name="Bowler C."/>
            <person name="Brownlee C."/>
            <person name="Cock J.M."/>
            <person name="Elias M."/>
            <person name="Gladyshev V.N."/>
            <person name="Groth M."/>
            <person name="Guda C."/>
            <person name="Hadaegh A."/>
            <person name="Iglesias-Rodriguez M.D."/>
            <person name="Jenkins J."/>
            <person name="Jones B.M."/>
            <person name="Lawson T."/>
            <person name="Leese F."/>
            <person name="Lindquist E."/>
            <person name="Lobanov A."/>
            <person name="Lomsadze A."/>
            <person name="Malik S.B."/>
            <person name="Marsh M.E."/>
            <person name="Mackinder L."/>
            <person name="Mock T."/>
            <person name="Mueller-Roeber B."/>
            <person name="Pagarete A."/>
            <person name="Parker M."/>
            <person name="Probert I."/>
            <person name="Quesneville H."/>
            <person name="Raines C."/>
            <person name="Rensing S.A."/>
            <person name="Riano-Pachon D.M."/>
            <person name="Richier S."/>
            <person name="Rokitta S."/>
            <person name="Shiraiwa Y."/>
            <person name="Soanes D.M."/>
            <person name="van der Giezen M."/>
            <person name="Wahlund T.M."/>
            <person name="Williams B."/>
            <person name="Wilson W."/>
            <person name="Wolfe G."/>
            <person name="Wurch L.L."/>
        </authorList>
    </citation>
    <scope>NUCLEOTIDE SEQUENCE</scope>
</reference>
<dbReference type="HOGENOM" id="CLU_581963_0_0_1"/>
<dbReference type="AlphaFoldDB" id="A0A0D3I968"/>
<name>A0A0D3I968_EMIH1</name>
<protein>
    <recommendedName>
        <fullName evidence="3">Glycoside hydrolase family 5 domain-containing protein</fullName>
    </recommendedName>
</protein>
<reference evidence="1" key="2">
    <citation type="submission" date="2024-10" db="UniProtKB">
        <authorList>
            <consortium name="EnsemblProtists"/>
        </authorList>
    </citation>
    <scope>IDENTIFICATION</scope>
</reference>
<proteinExistence type="predicted"/>
<dbReference type="EnsemblProtists" id="EOD07803">
    <property type="protein sequence ID" value="EOD07803"/>
    <property type="gene ID" value="EMIHUDRAFT_249406"/>
</dbReference>
<evidence type="ECO:0008006" key="3">
    <source>
        <dbReference type="Google" id="ProtNLM"/>
    </source>
</evidence>
<dbReference type="KEGG" id="ehx:EMIHUDRAFT_249406"/>
<evidence type="ECO:0000313" key="1">
    <source>
        <dbReference type="EnsemblProtists" id="EOD07803"/>
    </source>
</evidence>
<keyword evidence="2" id="KW-1185">Reference proteome</keyword>
<dbReference type="Proteomes" id="UP000013827">
    <property type="component" value="Unassembled WGS sequence"/>
</dbReference>
<accession>A0A0D3I968</accession>